<evidence type="ECO:0000256" key="1">
    <source>
        <dbReference type="SAM" id="Phobius"/>
    </source>
</evidence>
<reference evidence="2" key="1">
    <citation type="submission" date="2025-08" db="UniProtKB">
        <authorList>
            <consortium name="Ensembl"/>
        </authorList>
    </citation>
    <scope>IDENTIFICATION</scope>
</reference>
<feature type="transmembrane region" description="Helical" evidence="1">
    <location>
        <begin position="6"/>
        <end position="22"/>
    </location>
</feature>
<evidence type="ECO:0000313" key="3">
    <source>
        <dbReference type="Proteomes" id="UP000472274"/>
    </source>
</evidence>
<keyword evidence="1" id="KW-1133">Transmembrane helix</keyword>
<organism evidence="2 3">
    <name type="scientific">Terrapene triunguis</name>
    <name type="common">Three-toed box turtle</name>
    <dbReference type="NCBI Taxonomy" id="2587831"/>
    <lineage>
        <taxon>Eukaryota</taxon>
        <taxon>Metazoa</taxon>
        <taxon>Chordata</taxon>
        <taxon>Craniata</taxon>
        <taxon>Vertebrata</taxon>
        <taxon>Euteleostomi</taxon>
        <taxon>Archelosauria</taxon>
        <taxon>Testudinata</taxon>
        <taxon>Testudines</taxon>
        <taxon>Cryptodira</taxon>
        <taxon>Durocryptodira</taxon>
        <taxon>Testudinoidea</taxon>
        <taxon>Emydidae</taxon>
        <taxon>Terrapene</taxon>
    </lineage>
</organism>
<protein>
    <submittedName>
        <fullName evidence="2">Uncharacterized protein</fullName>
    </submittedName>
</protein>
<keyword evidence="3" id="KW-1185">Reference proteome</keyword>
<dbReference type="InParanoid" id="A0A674IUC9"/>
<feature type="transmembrane region" description="Helical" evidence="1">
    <location>
        <begin position="34"/>
        <end position="61"/>
    </location>
</feature>
<name>A0A674IUC9_9SAUR</name>
<dbReference type="Ensembl" id="ENSTMTT00000013560.1">
    <property type="protein sequence ID" value="ENSTMTP00000013111.1"/>
    <property type="gene ID" value="ENSTMTG00000009485.1"/>
</dbReference>
<dbReference type="Proteomes" id="UP000472274">
    <property type="component" value="Unplaced"/>
</dbReference>
<keyword evidence="1" id="KW-0472">Membrane</keyword>
<proteinExistence type="predicted"/>
<evidence type="ECO:0000313" key="2">
    <source>
        <dbReference type="Ensembl" id="ENSTMTP00000013111.1"/>
    </source>
</evidence>
<dbReference type="GeneTree" id="ENSGT00940000166541"/>
<keyword evidence="1" id="KW-0812">Transmembrane</keyword>
<sequence>MTPEEWTYLAVLLFSIPIGFVFKRGVKQFGGAAVGLLLTLVTCNIHTLHSLVTILGTWVILRLSPR</sequence>
<reference evidence="2" key="2">
    <citation type="submission" date="2025-09" db="UniProtKB">
        <authorList>
            <consortium name="Ensembl"/>
        </authorList>
    </citation>
    <scope>IDENTIFICATION</scope>
</reference>
<accession>A0A674IUC9</accession>
<dbReference type="AlphaFoldDB" id="A0A674IUC9"/>